<keyword evidence="2" id="KW-1185">Reference proteome</keyword>
<organism evidence="1 2">
    <name type="scientific">Onchocerca flexuosa</name>
    <dbReference type="NCBI Taxonomy" id="387005"/>
    <lineage>
        <taxon>Eukaryota</taxon>
        <taxon>Metazoa</taxon>
        <taxon>Ecdysozoa</taxon>
        <taxon>Nematoda</taxon>
        <taxon>Chromadorea</taxon>
        <taxon>Rhabditida</taxon>
        <taxon>Spirurina</taxon>
        <taxon>Spiruromorpha</taxon>
        <taxon>Filarioidea</taxon>
        <taxon>Onchocercidae</taxon>
        <taxon>Onchocerca</taxon>
    </lineage>
</organism>
<proteinExistence type="predicted"/>
<protein>
    <submittedName>
        <fullName evidence="1">Uncharacterized protein</fullName>
    </submittedName>
</protein>
<dbReference type="Proteomes" id="UP000242913">
    <property type="component" value="Unassembled WGS sequence"/>
</dbReference>
<gene>
    <name evidence="1" type="ORF">X798_07815</name>
</gene>
<sequence>MVERETFPTRLCIFVGASTGLHGLHSEYGGELNLILCKTIARLLEYHSPAYALNVPPLPDCNCFAQIRTIYTAKEIKLED</sequence>
<dbReference type="EMBL" id="KZ271528">
    <property type="protein sequence ID" value="OZC05196.1"/>
    <property type="molecule type" value="Genomic_DNA"/>
</dbReference>
<reference evidence="1 2" key="1">
    <citation type="submission" date="2015-12" db="EMBL/GenBank/DDBJ databases">
        <title>Draft genome of the nematode, Onchocerca flexuosa.</title>
        <authorList>
            <person name="Mitreva M."/>
        </authorList>
    </citation>
    <scope>NUCLEOTIDE SEQUENCE [LARGE SCALE GENOMIC DNA]</scope>
    <source>
        <strain evidence="1">Red Deer</strain>
    </source>
</reference>
<evidence type="ECO:0000313" key="1">
    <source>
        <dbReference type="EMBL" id="OZC05196.1"/>
    </source>
</evidence>
<dbReference type="AlphaFoldDB" id="A0A238BK06"/>
<evidence type="ECO:0000313" key="2">
    <source>
        <dbReference type="Proteomes" id="UP000242913"/>
    </source>
</evidence>
<accession>A0A238BK06</accession>
<name>A0A238BK06_9BILA</name>